<feature type="domain" description="K Homology" evidence="4">
    <location>
        <begin position="311"/>
        <end position="405"/>
    </location>
</feature>
<dbReference type="CDD" id="cd22408">
    <property type="entry name" value="KH-I_Vigilin_rpt4"/>
    <property type="match status" value="1"/>
</dbReference>
<proteinExistence type="predicted"/>
<feature type="compositionally biased region" description="Polar residues" evidence="3">
    <location>
        <begin position="140"/>
        <end position="154"/>
    </location>
</feature>
<evidence type="ECO:0000259" key="4">
    <source>
        <dbReference type="SMART" id="SM00322"/>
    </source>
</evidence>
<sequence length="1349" mass="140426">MVSAAELRSLHAQQAQAAAPAHNGTSALGNNGNGSAAEAPKPMDDPFPALSEDPFPAPAPAVAHGAAGAQKAKAQPREVQPDLSSQSAFPSLGGSAPAPKGQWGARLGTPAASSPRGASPAPSSGRSTPLLAPGGARRTGTATPVTQDTFSVPTPSDPAKLGQVMSRVKAKHRTVKIEASSTRKSGTTTFVLKGPTESAVKAARKDLTIGLAKMVTLTVMIPSSLQGFVIGAKGKNIKAITEATGVRINIPREESDAAASNGAKAQAPAPTPGQDYDYDADTQIAVTIDGDEINAQAAARQIRALVAERTSRSTQRLTHVDHVLYPFIAGARGANASRLEAEVGGADVSVRVPPRAAFLPPREREEEEEERAKGAQPRERDLSIVVSGDKDQVAKVVAAIEEQVQEMKRSFRTLAISIPKRQHRFLVGDAAQEILASTGCSVELAAQEDVSDQVTIRGPPAKLPLALTAAMEKASAVRVESVEVSSAHRGAPPEHARRLLRWLSLGGKIPRPAGVQVFLPRNALVESGDAAAPLSIDIVGADAEAVSNVRAQLEALVRSVPPSFVKIIDVDPLLHRFIIGKQGKGLQAYAKRGVDVIFPPAPSATNEAGTGAEGRSDVVLVLADASQLGEGDAKAKAASAESLLQSIAEEVERAAGQAADLTTEVLNVPQRFHAQILGSKGTTLNAILGAAGEDRLVSVRMGQGRGPPSAGAPAPSPADDTITVRGPSAEVARVVAELQKVAKDVQEDAIVNGHVAEFSVDAEHVRHLVGRAGASVAKLRDELGVRIDFDDAPEAGASKGPKAKGAKTKVTITGRQENVKACKERILAQAAQLADETTITLKVPQSMHGSIIGSGGKYVTRLQDNYGVRVNFPSQNAEKADEVTIRGGKKGVEEARREIVELLQYEEANNQTTTVVVSRSSIARIMGKGGATVNKIRDDTEAQIDVDRAADEAEGATTTIRIRGTKKAIDAARGAILAIAKDVDAEETFSLNIPSRFHGLLLGSGGQNLRDIIARASGGGSGDDQARLGAQLVQFPRRGDKNADPDTVIVRGPGDVARKVKDELAAAAAELADRVTVGTVVAPASQRGLMGALRELQSTHNVRILMPSFREFAAAKEEAVNSAETADAAEGSVVLLVGKRAACDAAARELAQRFTAHSEQVTISRAAHAKLANQQFFRSLRATGVSADAPRVAPVAAPAAEQAAPSAGAAAARIDLDDAVDLGAGDDDDEFGFTIVELPPVAGEDVTWTLTASSPETLAAGVARLRAEADETGAITHEGRLTVDGSVVPRLVGKQGSALKQHEEASGAHIDIPRSGNGTVIIRGTRDQVLAAKERIVRAASAPARPRRD</sequence>
<dbReference type="GeneID" id="37272516"/>
<feature type="region of interest" description="Disordered" evidence="3">
    <location>
        <begin position="255"/>
        <end position="277"/>
    </location>
</feature>
<evidence type="ECO:0000313" key="6">
    <source>
        <dbReference type="Proteomes" id="UP000245946"/>
    </source>
</evidence>
<keyword evidence="2" id="KW-0694">RNA-binding</keyword>
<evidence type="ECO:0000256" key="3">
    <source>
        <dbReference type="SAM" id="MobiDB-lite"/>
    </source>
</evidence>
<gene>
    <name evidence="5" type="ORF">FA09DRAFT_358523</name>
</gene>
<feature type="compositionally biased region" description="Low complexity" evidence="3">
    <location>
        <begin position="109"/>
        <end position="129"/>
    </location>
</feature>
<dbReference type="CDD" id="cd00105">
    <property type="entry name" value="KH-I"/>
    <property type="match status" value="2"/>
</dbReference>
<feature type="domain" description="K Homology" evidence="4">
    <location>
        <begin position="835"/>
        <end position="904"/>
    </location>
</feature>
<keyword evidence="1" id="KW-0677">Repeat</keyword>
<feature type="compositionally biased region" description="Low complexity" evidence="3">
    <location>
        <begin position="12"/>
        <end position="21"/>
    </location>
</feature>
<feature type="domain" description="K Homology" evidence="4">
    <location>
        <begin position="562"/>
        <end position="649"/>
    </location>
</feature>
<evidence type="ECO:0000313" key="5">
    <source>
        <dbReference type="EMBL" id="PWO00453.1"/>
    </source>
</evidence>
<evidence type="ECO:0000256" key="2">
    <source>
        <dbReference type="PROSITE-ProRule" id="PRU00117"/>
    </source>
</evidence>
<feature type="domain" description="K Homology" evidence="4">
    <location>
        <begin position="410"/>
        <end position="475"/>
    </location>
</feature>
<feature type="domain" description="K Homology" evidence="4">
    <location>
        <begin position="660"/>
        <end position="743"/>
    </location>
</feature>
<dbReference type="OrthoDB" id="10027144at2759"/>
<feature type="compositionally biased region" description="Basic and acidic residues" evidence="3">
    <location>
        <begin position="370"/>
        <end position="379"/>
    </location>
</feature>
<dbReference type="Proteomes" id="UP000245946">
    <property type="component" value="Unassembled WGS sequence"/>
</dbReference>
<dbReference type="Pfam" id="PF00013">
    <property type="entry name" value="KH_1"/>
    <property type="match status" value="5"/>
</dbReference>
<dbReference type="InterPro" id="IPR004088">
    <property type="entry name" value="KH_dom_type_1"/>
</dbReference>
<feature type="domain" description="K Homology" evidence="4">
    <location>
        <begin position="752"/>
        <end position="831"/>
    </location>
</feature>
<feature type="domain" description="K Homology" evidence="4">
    <location>
        <begin position="985"/>
        <end position="1069"/>
    </location>
</feature>
<dbReference type="SUPFAM" id="SSF54791">
    <property type="entry name" value="Eukaryotic type KH-domain (KH-domain type I)"/>
    <property type="match status" value="8"/>
</dbReference>
<dbReference type="GO" id="GO:0003729">
    <property type="term" value="F:mRNA binding"/>
    <property type="evidence" value="ECO:0007669"/>
    <property type="project" value="TreeGrafter"/>
</dbReference>
<dbReference type="InterPro" id="IPR004087">
    <property type="entry name" value="KH_dom"/>
</dbReference>
<dbReference type="RefSeq" id="XP_025600731.1">
    <property type="nucleotide sequence ID" value="XM_025744972.1"/>
</dbReference>
<feature type="compositionally biased region" description="Polar residues" evidence="3">
    <location>
        <begin position="23"/>
        <end position="34"/>
    </location>
</feature>
<dbReference type="EMBL" id="KZ819285">
    <property type="protein sequence ID" value="PWO00453.1"/>
    <property type="molecule type" value="Genomic_DNA"/>
</dbReference>
<name>A0A316ZHP5_9BASI</name>
<feature type="domain" description="K Homology" evidence="4">
    <location>
        <begin position="213"/>
        <end position="307"/>
    </location>
</feature>
<reference evidence="5 6" key="1">
    <citation type="journal article" date="2018" name="Mol. Biol. Evol.">
        <title>Broad Genomic Sampling Reveals a Smut Pathogenic Ancestry of the Fungal Clade Ustilaginomycotina.</title>
        <authorList>
            <person name="Kijpornyongpan T."/>
            <person name="Mondo S.J."/>
            <person name="Barry K."/>
            <person name="Sandor L."/>
            <person name="Lee J."/>
            <person name="Lipzen A."/>
            <person name="Pangilinan J."/>
            <person name="LaButti K."/>
            <person name="Hainaut M."/>
            <person name="Henrissat B."/>
            <person name="Grigoriev I.V."/>
            <person name="Spatafora J.W."/>
            <person name="Aime M.C."/>
        </authorList>
    </citation>
    <scope>NUCLEOTIDE SEQUENCE [LARGE SCALE GENOMIC DNA]</scope>
    <source>
        <strain evidence="5 6">MCA 4186</strain>
    </source>
</reference>
<dbReference type="STRING" id="58919.A0A316ZHP5"/>
<feature type="domain" description="K Homology" evidence="4">
    <location>
        <begin position="909"/>
        <end position="981"/>
    </location>
</feature>
<dbReference type="InterPro" id="IPR036612">
    <property type="entry name" value="KH_dom_type_1_sf"/>
</dbReference>
<protein>
    <recommendedName>
        <fullName evidence="4">K Homology domain-containing protein</fullName>
    </recommendedName>
</protein>
<dbReference type="GO" id="GO:0005737">
    <property type="term" value="C:cytoplasm"/>
    <property type="evidence" value="ECO:0007669"/>
    <property type="project" value="TreeGrafter"/>
</dbReference>
<accession>A0A316ZHP5</accession>
<dbReference type="SMART" id="SM00322">
    <property type="entry name" value="KH"/>
    <property type="match status" value="10"/>
</dbReference>
<feature type="domain" description="K Homology" evidence="4">
    <location>
        <begin position="1275"/>
        <end position="1341"/>
    </location>
</feature>
<evidence type="ECO:0000256" key="1">
    <source>
        <dbReference type="ARBA" id="ARBA00022737"/>
    </source>
</evidence>
<dbReference type="Gene3D" id="3.30.1370.10">
    <property type="entry name" value="K Homology domain, type 1"/>
    <property type="match status" value="8"/>
</dbReference>
<feature type="region of interest" description="Disordered" evidence="3">
    <location>
        <begin position="1"/>
        <end position="158"/>
    </location>
</feature>
<feature type="region of interest" description="Disordered" evidence="3">
    <location>
        <begin position="702"/>
        <end position="722"/>
    </location>
</feature>
<feature type="compositionally biased region" description="Low complexity" evidence="3">
    <location>
        <begin position="60"/>
        <end position="73"/>
    </location>
</feature>
<feature type="region of interest" description="Disordered" evidence="3">
    <location>
        <begin position="359"/>
        <end position="379"/>
    </location>
</feature>
<dbReference type="PROSITE" id="PS50084">
    <property type="entry name" value="KH_TYPE_1"/>
    <property type="match status" value="7"/>
</dbReference>
<organism evidence="5 6">
    <name type="scientific">Tilletiopsis washingtonensis</name>
    <dbReference type="NCBI Taxonomy" id="58919"/>
    <lineage>
        <taxon>Eukaryota</taxon>
        <taxon>Fungi</taxon>
        <taxon>Dikarya</taxon>
        <taxon>Basidiomycota</taxon>
        <taxon>Ustilaginomycotina</taxon>
        <taxon>Exobasidiomycetes</taxon>
        <taxon>Entylomatales</taxon>
        <taxon>Entylomatales incertae sedis</taxon>
        <taxon>Tilletiopsis</taxon>
    </lineage>
</organism>
<dbReference type="PANTHER" id="PTHR10627:SF31">
    <property type="entry name" value="DODECA-SATELLITE-BINDING PROTEIN 1, ISOFORM A"/>
    <property type="match status" value="1"/>
</dbReference>
<keyword evidence="6" id="KW-1185">Reference proteome</keyword>
<dbReference type="PANTHER" id="PTHR10627">
    <property type="entry name" value="SCP160"/>
    <property type="match status" value="1"/>
</dbReference>